<evidence type="ECO:0000256" key="5">
    <source>
        <dbReference type="ARBA" id="ARBA00022691"/>
    </source>
</evidence>
<dbReference type="Pfam" id="PF05971">
    <property type="entry name" value="Methyltransf_10"/>
    <property type="match status" value="1"/>
</dbReference>
<keyword evidence="2 6" id="KW-0698">rRNA processing</keyword>
<gene>
    <name evidence="6 7" type="primary">rlmF</name>
    <name evidence="7" type="ORF">LG651_09120</name>
</gene>
<comment type="subcellular location">
    <subcellularLocation>
        <location evidence="6">Cytoplasm</location>
    </subcellularLocation>
</comment>
<evidence type="ECO:0000256" key="1">
    <source>
        <dbReference type="ARBA" id="ARBA00022490"/>
    </source>
</evidence>
<comment type="function">
    <text evidence="6">Specifically methylates the adenine in position 1618 of 23S rRNA.</text>
</comment>
<accession>A0A9X1L829</accession>
<reference evidence="7" key="1">
    <citation type="submission" date="2021-10" db="EMBL/GenBank/DDBJ databases">
        <title>Tamlana sargassums sp. nov., and Tamlana laminarinivorans sp. nov., two new bacteria isolated from the brown alga.</title>
        <authorList>
            <person name="Li J."/>
        </authorList>
    </citation>
    <scope>NUCLEOTIDE SEQUENCE</scope>
    <source>
        <strain evidence="7">62-3</strain>
    </source>
</reference>
<sequence>MENKIKRKAALHPNNEHQAGYNLNDLCLIYPELEAFVVINKYGNQSIDFANPNAVKALNKALLFKYYHVKFWDFSDVNLCPPVPGRADYIHYLNDLVNEGKQQKNIKVLDIGTGATCIYPLLGNAIYNWSFVATDIDKTSLKNAQNIIDKNDLGPVIKLRYQENSQQILKGIIKSSDAFTVSMCNPPFYKDEAEANVATLRKLKGLKASEKNELVRNFSGTTNELIYKGGEKAFLHNYIYQSSLFKNHCIWFTSLVSKKELIKDLNTSLTKLGAVKIKVINMGQGQKISRILAWTFINE</sequence>
<comment type="similarity">
    <text evidence="6">Belongs to the methyltransferase superfamily. METTL16/RlmF family.</text>
</comment>
<dbReference type="InterPro" id="IPR010286">
    <property type="entry name" value="METTL16/RlmF"/>
</dbReference>
<dbReference type="InterPro" id="IPR016909">
    <property type="entry name" value="rRNA_lsu_MeTfrase_F"/>
</dbReference>
<protein>
    <recommendedName>
        <fullName evidence="6">Ribosomal RNA large subunit methyltransferase F</fullName>
        <ecNumber evidence="6">2.1.1.181</ecNumber>
    </recommendedName>
    <alternativeName>
        <fullName evidence="6">23S rRNA mA1618 methyltransferase</fullName>
    </alternativeName>
    <alternativeName>
        <fullName evidence="6">rRNA adenine N-6-methyltransferase</fullName>
    </alternativeName>
</protein>
<dbReference type="PANTHER" id="PTHR13393">
    <property type="entry name" value="SAM-DEPENDENT METHYLTRANSFERASE"/>
    <property type="match status" value="1"/>
</dbReference>
<comment type="catalytic activity">
    <reaction evidence="6">
        <text>adenosine(1618) in 23S rRNA + S-adenosyl-L-methionine = N(6)-methyladenosine(1618) in 23S rRNA + S-adenosyl-L-homocysteine + H(+)</text>
        <dbReference type="Rhea" id="RHEA:16497"/>
        <dbReference type="Rhea" id="RHEA-COMP:10229"/>
        <dbReference type="Rhea" id="RHEA-COMP:10231"/>
        <dbReference type="ChEBI" id="CHEBI:15378"/>
        <dbReference type="ChEBI" id="CHEBI:57856"/>
        <dbReference type="ChEBI" id="CHEBI:59789"/>
        <dbReference type="ChEBI" id="CHEBI:74411"/>
        <dbReference type="ChEBI" id="CHEBI:74449"/>
        <dbReference type="EC" id="2.1.1.181"/>
    </reaction>
</comment>
<dbReference type="GO" id="GO:0070475">
    <property type="term" value="P:rRNA base methylation"/>
    <property type="evidence" value="ECO:0007669"/>
    <property type="project" value="TreeGrafter"/>
</dbReference>
<dbReference type="SUPFAM" id="SSF53335">
    <property type="entry name" value="S-adenosyl-L-methionine-dependent methyltransferases"/>
    <property type="match status" value="1"/>
</dbReference>
<keyword evidence="4 6" id="KW-0808">Transferase</keyword>
<dbReference type="PANTHER" id="PTHR13393:SF0">
    <property type="entry name" value="RNA N6-ADENOSINE-METHYLTRANSFERASE METTL16"/>
    <property type="match status" value="1"/>
</dbReference>
<keyword evidence="1 6" id="KW-0963">Cytoplasm</keyword>
<dbReference type="EC" id="2.1.1.181" evidence="6"/>
<evidence type="ECO:0000256" key="3">
    <source>
        <dbReference type="ARBA" id="ARBA00022603"/>
    </source>
</evidence>
<comment type="caution">
    <text evidence="7">The sequence shown here is derived from an EMBL/GenBank/DDBJ whole genome shotgun (WGS) entry which is preliminary data.</text>
</comment>
<dbReference type="GO" id="GO:0052907">
    <property type="term" value="F:23S rRNA (adenine(1618)-N(6))-methyltransferase activity"/>
    <property type="evidence" value="ECO:0007669"/>
    <property type="project" value="UniProtKB-EC"/>
</dbReference>
<evidence type="ECO:0000256" key="4">
    <source>
        <dbReference type="ARBA" id="ARBA00022679"/>
    </source>
</evidence>
<dbReference type="GO" id="GO:0005737">
    <property type="term" value="C:cytoplasm"/>
    <property type="evidence" value="ECO:0007669"/>
    <property type="project" value="UniProtKB-SubCell"/>
</dbReference>
<keyword evidence="8" id="KW-1185">Reference proteome</keyword>
<proteinExistence type="inferred from homology"/>
<dbReference type="Proteomes" id="UP001139286">
    <property type="component" value="Unassembled WGS sequence"/>
</dbReference>
<dbReference type="Gene3D" id="3.40.50.150">
    <property type="entry name" value="Vaccinia Virus protein VP39"/>
    <property type="match status" value="1"/>
</dbReference>
<dbReference type="NCBIfam" id="NF008725">
    <property type="entry name" value="PRK11727.1"/>
    <property type="match status" value="1"/>
</dbReference>
<organism evidence="7 8">
    <name type="scientific">Neotamlana sargassicola</name>
    <dbReference type="NCBI Taxonomy" id="2883125"/>
    <lineage>
        <taxon>Bacteria</taxon>
        <taxon>Pseudomonadati</taxon>
        <taxon>Bacteroidota</taxon>
        <taxon>Flavobacteriia</taxon>
        <taxon>Flavobacteriales</taxon>
        <taxon>Flavobacteriaceae</taxon>
        <taxon>Neotamlana</taxon>
    </lineage>
</organism>
<dbReference type="AlphaFoldDB" id="A0A9X1L829"/>
<evidence type="ECO:0000313" key="7">
    <source>
        <dbReference type="EMBL" id="MCB4808413.1"/>
    </source>
</evidence>
<dbReference type="HAMAP" id="MF_01848">
    <property type="entry name" value="23SrRNA_methyltr_F"/>
    <property type="match status" value="1"/>
</dbReference>
<dbReference type="InterPro" id="IPR029063">
    <property type="entry name" value="SAM-dependent_MTases_sf"/>
</dbReference>
<name>A0A9X1L829_9FLAO</name>
<evidence type="ECO:0000313" key="8">
    <source>
        <dbReference type="Proteomes" id="UP001139286"/>
    </source>
</evidence>
<evidence type="ECO:0000256" key="2">
    <source>
        <dbReference type="ARBA" id="ARBA00022552"/>
    </source>
</evidence>
<dbReference type="EMBL" id="JAJAPX010000003">
    <property type="protein sequence ID" value="MCB4808413.1"/>
    <property type="molecule type" value="Genomic_DNA"/>
</dbReference>
<keyword evidence="3 6" id="KW-0489">Methyltransferase</keyword>
<evidence type="ECO:0000256" key="6">
    <source>
        <dbReference type="HAMAP-Rule" id="MF_01848"/>
    </source>
</evidence>
<keyword evidence="5 6" id="KW-0949">S-adenosyl-L-methionine</keyword>
<dbReference type="PIRSF" id="PIRSF029038">
    <property type="entry name" value="Mtase_YbiN_prd"/>
    <property type="match status" value="1"/>
</dbReference>